<evidence type="ECO:0000313" key="2">
    <source>
        <dbReference type="EMBL" id="CAF4250219.1"/>
    </source>
</evidence>
<dbReference type="Proteomes" id="UP000663829">
    <property type="component" value="Unassembled WGS sequence"/>
</dbReference>
<accession>A0A815IKG9</accession>
<dbReference type="Proteomes" id="UP000681722">
    <property type="component" value="Unassembled WGS sequence"/>
</dbReference>
<gene>
    <name evidence="1" type="ORF">GPM918_LOCUS31671</name>
    <name evidence="2" type="ORF">SRO942_LOCUS32320</name>
</gene>
<evidence type="ECO:0000313" key="3">
    <source>
        <dbReference type="Proteomes" id="UP000663829"/>
    </source>
</evidence>
<dbReference type="AlphaFoldDB" id="A0A815IKG9"/>
<keyword evidence="3" id="KW-1185">Reference proteome</keyword>
<protein>
    <submittedName>
        <fullName evidence="1">Uncharacterized protein</fullName>
    </submittedName>
</protein>
<proteinExistence type="predicted"/>
<evidence type="ECO:0000313" key="1">
    <source>
        <dbReference type="EMBL" id="CAF1367156.1"/>
    </source>
</evidence>
<organism evidence="1 3">
    <name type="scientific">Didymodactylos carnosus</name>
    <dbReference type="NCBI Taxonomy" id="1234261"/>
    <lineage>
        <taxon>Eukaryota</taxon>
        <taxon>Metazoa</taxon>
        <taxon>Spiralia</taxon>
        <taxon>Gnathifera</taxon>
        <taxon>Rotifera</taxon>
        <taxon>Eurotatoria</taxon>
        <taxon>Bdelloidea</taxon>
        <taxon>Philodinida</taxon>
        <taxon>Philodinidae</taxon>
        <taxon>Didymodactylos</taxon>
    </lineage>
</organism>
<comment type="caution">
    <text evidence="1">The sequence shown here is derived from an EMBL/GenBank/DDBJ whole genome shotgun (WGS) entry which is preliminary data.</text>
</comment>
<reference evidence="1" key="1">
    <citation type="submission" date="2021-02" db="EMBL/GenBank/DDBJ databases">
        <authorList>
            <person name="Nowell W R."/>
        </authorList>
    </citation>
    <scope>NUCLEOTIDE SEQUENCE</scope>
</reference>
<dbReference type="EMBL" id="CAJOBC010073382">
    <property type="protein sequence ID" value="CAF4250219.1"/>
    <property type="molecule type" value="Genomic_DNA"/>
</dbReference>
<dbReference type="EMBL" id="CAJNOQ010015717">
    <property type="protein sequence ID" value="CAF1367156.1"/>
    <property type="molecule type" value="Genomic_DNA"/>
</dbReference>
<sequence length="188" mass="21669">MLTISDNRWVLLLFFGLSTIQVGLKAINIPECFRDVSGIYLRKFHGANDYAILFFFPLGGVLQVDSAAKLNASQYFSDQAGFYTCKKQLDKAVLSFHGQYFDESGNMSTGLSEAVVTLVSRLDPSLSSKQSLSSNLVPIKPQKKRSLQKRKKDLIMKREKQRRRQYKFEVIRRDIHQFFTYTRVKQLL</sequence>
<name>A0A815IKG9_9BILA</name>